<dbReference type="InterPro" id="IPR037066">
    <property type="entry name" value="Plug_dom_sf"/>
</dbReference>
<dbReference type="Pfam" id="PF07715">
    <property type="entry name" value="Plug"/>
    <property type="match status" value="1"/>
</dbReference>
<dbReference type="InterPro" id="IPR023996">
    <property type="entry name" value="TonB-dep_OMP_SusC/RagA"/>
</dbReference>
<dbReference type="EMBL" id="QROO01000025">
    <property type="protein sequence ID" value="RHL34997.1"/>
    <property type="molecule type" value="Genomic_DNA"/>
</dbReference>
<dbReference type="Pfam" id="PF13715">
    <property type="entry name" value="CarbopepD_reg_2"/>
    <property type="match status" value="1"/>
</dbReference>
<comment type="subcellular location">
    <subcellularLocation>
        <location evidence="4">Cell outer membrane</location>
        <topology evidence="4">Multi-pass membrane protein</topology>
    </subcellularLocation>
</comment>
<dbReference type="PROSITE" id="PS52016">
    <property type="entry name" value="TONB_DEPENDENT_REC_3"/>
    <property type="match status" value="1"/>
</dbReference>
<dbReference type="Pfam" id="PF07660">
    <property type="entry name" value="STN"/>
    <property type="match status" value="1"/>
</dbReference>
<keyword evidence="3 4" id="KW-0998">Cell outer membrane</keyword>
<proteinExistence type="inferred from homology"/>
<dbReference type="AlphaFoldDB" id="A0A1Y4V7D1"/>
<reference evidence="5 6" key="1">
    <citation type="submission" date="2018-08" db="EMBL/GenBank/DDBJ databases">
        <title>A genome reference for cultivated species of the human gut microbiota.</title>
        <authorList>
            <person name="Zou Y."/>
            <person name="Xue W."/>
            <person name="Luo G."/>
        </authorList>
    </citation>
    <scope>NUCLEOTIDE SEQUENCE [LARGE SCALE GENOMIC DNA]</scope>
    <source>
        <strain evidence="5 6">AF38-2</strain>
    </source>
</reference>
<evidence type="ECO:0000256" key="4">
    <source>
        <dbReference type="PROSITE-ProRule" id="PRU01360"/>
    </source>
</evidence>
<dbReference type="RefSeq" id="WP_087322963.1">
    <property type="nucleotide sequence ID" value="NZ_JAQEAW010000012.1"/>
</dbReference>
<name>A0A1Y4V7D1_9BACE</name>
<keyword evidence="4" id="KW-1134">Transmembrane beta strand</keyword>
<evidence type="ECO:0000256" key="2">
    <source>
        <dbReference type="ARBA" id="ARBA00023136"/>
    </source>
</evidence>
<dbReference type="GO" id="GO:0009279">
    <property type="term" value="C:cell outer membrane"/>
    <property type="evidence" value="ECO:0007669"/>
    <property type="project" value="UniProtKB-SubCell"/>
</dbReference>
<sequence length="1104" mass="124422">MKTHIILFLTVLFVSVPLWGQQKKLTFHLDNVTVKEALDTIKYKGGYSYWFDADDLDVNRKVTVRVVNEPIEKILSIILKGTGTTYKIDKSHITIFKKAAVTPAVPEPVKQKKQKITGTILDERGEAIIGATVMVEGESVGVISDFDGKFAIEAPEHANLKVTYIGYIPQVFSAKKGSSVNIVLREDVKTLDEIVIVGYGSQKKETVVGAITTVRSKDIIQTPVSNITNALNGRLSGLVAMQRSGEPGRDDAEIYVRGMSTLDSKAAVPLYLVDGVERSFAQIDPNEIESITVLKDASATAVYGVRGANGVVIVTTRRGEEGPARVQFSAQVGFQNPTRNPRFIDSWQEAELYQEAYYNDNNGALFYTQNQLATIARVVLGTATEEEALRYPNTNWYKELTRKNAPQQQYNVNISGGSKALKYFVSAGYFSQGSFFKDLSDKYYVGKKNYNSNFTFDRYNFRSNVDVDVIKGLTATINMAGRVEKVNSPPVNTQDFFAVLGALSPSVAPMVYPGVGFAEIPKIDNPAGTLVQSGFRNQTNSVIESSIMLKYKLDFITKGLSARAHVSFDNRFEHTATYWENFETYQRNWNVTDKAEYQQVKQGAALKLKDEKYWNSNKRYYEAGIYYDRSFGVHDVTGLMLYNQQEYRDAAKTPYVYQGLVGRATYGYKHKYLAEFNVGYNGSENFAKGKRFGLFPAFSLGWVISEEPFLQNNKVISWLKVRGSYGEVGNDKLFINGVEQRFLYYNDYVQSGGYYFGDKRWENGIMEGRIGNDNVTWERAKKFNIGLEMKLFEGLLGMTVDVFKERRSNILVDQNNTVPKTTGVVSLPAVNIGKTQNKGIELELMHNNRLNENFSYYLKGNFTFTRNKVDFIDESSSIVAWQKQEGRPIGQRYLYECIGLFHSQEEIDKSPSQAAIGNPTVGDRKYRDFNNDGKIDEYDKFAATYTSVPEITYGLSLGGQYRNWDFSVLFQGVGNVTVDFWRGQIDDRFGRWSPFKTTEQNIREATYPALHTTNTSNNAVSSFGKFGTVYSGSYLKLKNVELGYSFPKKWTDQLGISDIRVYFNGSNLAILHDFLKYLDPESASGGGDFYPQMKVFNFGVNVTF</sequence>
<dbReference type="FunFam" id="2.170.130.10:FF:000003">
    <property type="entry name" value="SusC/RagA family TonB-linked outer membrane protein"/>
    <property type="match status" value="1"/>
</dbReference>
<dbReference type="InterPro" id="IPR039426">
    <property type="entry name" value="TonB-dep_rcpt-like"/>
</dbReference>
<dbReference type="InterPro" id="IPR023997">
    <property type="entry name" value="TonB-dep_OMP_SusC/RagA_CS"/>
</dbReference>
<dbReference type="Gene3D" id="2.170.130.10">
    <property type="entry name" value="TonB-dependent receptor, plug domain"/>
    <property type="match status" value="1"/>
</dbReference>
<evidence type="ECO:0000313" key="6">
    <source>
        <dbReference type="Proteomes" id="UP000284495"/>
    </source>
</evidence>
<accession>A0A1Y4V7D1</accession>
<organism evidence="5 6">
    <name type="scientific">Bacteroides xylanisolvens</name>
    <dbReference type="NCBI Taxonomy" id="371601"/>
    <lineage>
        <taxon>Bacteria</taxon>
        <taxon>Pseudomonadati</taxon>
        <taxon>Bacteroidota</taxon>
        <taxon>Bacteroidia</taxon>
        <taxon>Bacteroidales</taxon>
        <taxon>Bacteroidaceae</taxon>
        <taxon>Bacteroides</taxon>
    </lineage>
</organism>
<dbReference type="InterPro" id="IPR011662">
    <property type="entry name" value="Secretin/TonB_short_N"/>
</dbReference>
<dbReference type="SUPFAM" id="SSF56935">
    <property type="entry name" value="Porins"/>
    <property type="match status" value="1"/>
</dbReference>
<dbReference type="SMART" id="SM00965">
    <property type="entry name" value="STN"/>
    <property type="match status" value="1"/>
</dbReference>
<keyword evidence="1 4" id="KW-0813">Transport</keyword>
<protein>
    <submittedName>
        <fullName evidence="5">SusC/RagA family TonB-linked outer membrane protein</fullName>
    </submittedName>
</protein>
<evidence type="ECO:0000256" key="3">
    <source>
        <dbReference type="ARBA" id="ARBA00023237"/>
    </source>
</evidence>
<comment type="caution">
    <text evidence="5">The sequence shown here is derived from an EMBL/GenBank/DDBJ whole genome shotgun (WGS) entry which is preliminary data.</text>
</comment>
<dbReference type="NCBIfam" id="TIGR04057">
    <property type="entry name" value="SusC_RagA_signa"/>
    <property type="match status" value="1"/>
</dbReference>
<gene>
    <name evidence="5" type="ORF">DW027_17800</name>
</gene>
<comment type="similarity">
    <text evidence="4">Belongs to the TonB-dependent receptor family.</text>
</comment>
<evidence type="ECO:0000256" key="1">
    <source>
        <dbReference type="ARBA" id="ARBA00022448"/>
    </source>
</evidence>
<keyword evidence="4" id="KW-0812">Transmembrane</keyword>
<keyword evidence="2 4" id="KW-0472">Membrane</keyword>
<dbReference type="Gene3D" id="2.60.40.1120">
    <property type="entry name" value="Carboxypeptidase-like, regulatory domain"/>
    <property type="match status" value="1"/>
</dbReference>
<evidence type="ECO:0000313" key="5">
    <source>
        <dbReference type="EMBL" id="RHL34997.1"/>
    </source>
</evidence>
<dbReference type="SUPFAM" id="SSF49464">
    <property type="entry name" value="Carboxypeptidase regulatory domain-like"/>
    <property type="match status" value="1"/>
</dbReference>
<dbReference type="InterPro" id="IPR008969">
    <property type="entry name" value="CarboxyPept-like_regulatory"/>
</dbReference>
<dbReference type="InterPro" id="IPR012910">
    <property type="entry name" value="Plug_dom"/>
</dbReference>
<dbReference type="Proteomes" id="UP000284495">
    <property type="component" value="Unassembled WGS sequence"/>
</dbReference>
<dbReference type="NCBIfam" id="TIGR04056">
    <property type="entry name" value="OMP_RagA_SusC"/>
    <property type="match status" value="1"/>
</dbReference>